<protein>
    <submittedName>
        <fullName evidence="3">Uncharacterized protein</fullName>
    </submittedName>
</protein>
<name>A0ABZ2D6E4_9SPHN</name>
<dbReference type="RefSeq" id="WP_338447419.1">
    <property type="nucleotide sequence ID" value="NZ_CP144918.1"/>
</dbReference>
<keyword evidence="2" id="KW-0812">Transmembrane</keyword>
<feature type="transmembrane region" description="Helical" evidence="2">
    <location>
        <begin position="26"/>
        <end position="48"/>
    </location>
</feature>
<accession>A0ABZ2D6E4</accession>
<evidence type="ECO:0000313" key="4">
    <source>
        <dbReference type="Proteomes" id="UP001335183"/>
    </source>
</evidence>
<gene>
    <name evidence="3" type="ORF">V5F89_06450</name>
</gene>
<organism evidence="3 4">
    <name type="scientific">Pelagerythrobacter marensis</name>
    <dbReference type="NCBI Taxonomy" id="543877"/>
    <lineage>
        <taxon>Bacteria</taxon>
        <taxon>Pseudomonadati</taxon>
        <taxon>Pseudomonadota</taxon>
        <taxon>Alphaproteobacteria</taxon>
        <taxon>Sphingomonadales</taxon>
        <taxon>Erythrobacteraceae</taxon>
        <taxon>Pelagerythrobacter</taxon>
    </lineage>
</organism>
<sequence>MERQGDEVHMNETEASGGSKEGVVRWVLIVGTLLAIAALTVIWVTGALTQGEVESEGSVSGRIEASERDTGTDSIVDDRFEEIEGAPEGGDSPADEPGRVGT</sequence>
<evidence type="ECO:0000256" key="1">
    <source>
        <dbReference type="SAM" id="MobiDB-lite"/>
    </source>
</evidence>
<dbReference type="EMBL" id="CP144918">
    <property type="protein sequence ID" value="WWA48536.1"/>
    <property type="molecule type" value="Genomic_DNA"/>
</dbReference>
<keyword evidence="2" id="KW-1133">Transmembrane helix</keyword>
<keyword evidence="2" id="KW-0472">Membrane</keyword>
<evidence type="ECO:0000256" key="2">
    <source>
        <dbReference type="SAM" id="Phobius"/>
    </source>
</evidence>
<reference evidence="3 4" key="1">
    <citation type="submission" date="2024-02" db="EMBL/GenBank/DDBJ databases">
        <title>The whole genome sequence of five bacterial samples isolated from Abu Dhabi Sabkha-shore region.</title>
        <authorList>
            <person name="Sudalaimuthuasari N."/>
            <person name="Sarfraz B."/>
            <person name="Tuyisabe J.D."/>
            <person name="Mugisha Ntwali L.D.M."/>
            <person name="Ali A.I.A.A."/>
            <person name="Almansoori S.Z.A."/>
            <person name="Alajami H.S.A."/>
            <person name="Almeqbaali A.A.S."/>
            <person name="Kundu B."/>
            <person name="Saeed E.E."/>
            <person name="Sukumarinath V."/>
            <person name="Mishra A.K."/>
            <person name="Hazzouri K.M."/>
            <person name="Almaskari R."/>
            <person name="Sharma A.K."/>
            <person name="Amiri K.M.A."/>
        </authorList>
    </citation>
    <scope>NUCLEOTIDE SEQUENCE [LARGE SCALE GENOMIC DNA]</scope>
    <source>
        <strain evidence="4">kcgeb_sd</strain>
    </source>
</reference>
<dbReference type="Proteomes" id="UP001335183">
    <property type="component" value="Chromosome"/>
</dbReference>
<evidence type="ECO:0000313" key="3">
    <source>
        <dbReference type="EMBL" id="WWA48536.1"/>
    </source>
</evidence>
<keyword evidence="4" id="KW-1185">Reference proteome</keyword>
<proteinExistence type="predicted"/>
<feature type="region of interest" description="Disordered" evidence="1">
    <location>
        <begin position="50"/>
        <end position="102"/>
    </location>
</feature>